<feature type="chain" id="PRO_5030846838" evidence="2">
    <location>
        <begin position="41"/>
        <end position="1394"/>
    </location>
</feature>
<keyword evidence="2" id="KW-0732">Signal</keyword>
<proteinExistence type="predicted"/>
<dbReference type="PROSITE" id="PS51272">
    <property type="entry name" value="SLH"/>
    <property type="match status" value="3"/>
</dbReference>
<gene>
    <name evidence="4" type="ORF">H7C18_30505</name>
</gene>
<dbReference type="InterPro" id="IPR001119">
    <property type="entry name" value="SLH_dom"/>
</dbReference>
<evidence type="ECO:0000259" key="3">
    <source>
        <dbReference type="PROSITE" id="PS51272"/>
    </source>
</evidence>
<name>A0A7X0SSD0_9BACL</name>
<protein>
    <submittedName>
        <fullName evidence="4">InlB B-repeat-containing protein</fullName>
    </submittedName>
</protein>
<dbReference type="Pfam" id="PF00395">
    <property type="entry name" value="SLH"/>
    <property type="match status" value="3"/>
</dbReference>
<dbReference type="Proteomes" id="UP000564644">
    <property type="component" value="Unassembled WGS sequence"/>
</dbReference>
<dbReference type="NCBIfam" id="TIGR02543">
    <property type="entry name" value="List_Bact_rpt"/>
    <property type="match status" value="5"/>
</dbReference>
<dbReference type="Gene3D" id="2.60.40.4270">
    <property type="entry name" value="Listeria-Bacteroides repeat domain"/>
    <property type="match status" value="9"/>
</dbReference>
<feature type="domain" description="SLH" evidence="3">
    <location>
        <begin position="1235"/>
        <end position="1298"/>
    </location>
</feature>
<feature type="domain" description="SLH" evidence="3">
    <location>
        <begin position="1169"/>
        <end position="1234"/>
    </location>
</feature>
<feature type="domain" description="SLH" evidence="3">
    <location>
        <begin position="1299"/>
        <end position="1357"/>
    </location>
</feature>
<dbReference type="GO" id="GO:0030313">
    <property type="term" value="C:cell envelope"/>
    <property type="evidence" value="ECO:0007669"/>
    <property type="project" value="UniProtKB-SubCell"/>
</dbReference>
<reference evidence="4 5" key="1">
    <citation type="submission" date="2020-08" db="EMBL/GenBank/DDBJ databases">
        <title>Cohnella phylogeny.</title>
        <authorList>
            <person name="Dunlap C."/>
        </authorList>
    </citation>
    <scope>NUCLEOTIDE SEQUENCE [LARGE SCALE GENOMIC DNA]</scope>
    <source>
        <strain evidence="4 5">CBP 2801</strain>
    </source>
</reference>
<sequence length="1394" mass="143017">MKQAGEKPREKIGGLWIRTAFLLLLAVAIGLPAMSSGALAATTGTADGTYDFGGAFGPDAGGYKTVGDKFLISSGFEHDGSGTKIWSADQQNAGDLGNLVIKAENTYVNRGFTFKDLGISAVDSSAGQVLSFLNIQLFDKSGNPIDSFSNYSSGKSTITLSTGTLQLSALLNSGARYDYKNVVTIVIVWQYASGIAPSNLNFDNITVANVKSAYFVTYNANGSTGGSLPTDNNDYSAGDTATVQSAGSLTKTGYTFAGWNTAANGSGTGYSPGATMTVNGNVTLFAQWTAIPTYTVTYNGNGATGGTVPTDSGAYLSGATATVKDAGTLVRAGYAFAGWNTAAGGGGTSYAAGAPLTIGSANVTLYAQWTALPTYTVTYNGNGATGGTAPTDGGAYLSGATATVKGAGTLVRAGYAFAGWNTAAGGGGTSYAAGAPLTIGSANVTLYAQWTALPTYTVTYNGNGALSGTVPTDSGAYLSGATAIVKDAGTLVRAGYAFAGWNTAASGGGTSYAAGAPLTIGSASVTLYAQWTALPTYTVTYNGNGALSGTVPTDSGAYLSGATATVKGAGTLAWRGYSFVGWNTEADGSGQTYSEGSGLTIGSANVVLYAKWTALLRYTVKYNGNGAMGGSAPTDSGVYYPGDSATVQGAGTLAWRGYSFAGWNTKADGSGLAYTDGSALPIGYASVMLYAQWTALPTYTITYDGNGAASGSAPTDNNDYLAGDSATVEDAGTLTKPGYAFAGWNTVADGSGSSYATGSALAIGSADVVLYAQWTTLPTYTITYDGNGATKGSAPTDSVAYLSGATATVKDAGTLAKTGYSFAGWNASADGSGTSYMVGSELQIGSADVVLYAQWTTLPTYTITYDGNGATEGSAPTDSGAYLSGATATVKDAGMLAKTGYTFAGWNTEADGSGTSYAAGATVTVTGNATLYAQWSETPTEPAGPISSPIPSIRWAIVEAGTDSSLREQAPIARIVEADGTRTDEVDLDLQTADSIVELARTNGKDTVRVIVGELPGDPADRVLVRFAKEVLDRLSQAVSVEIDAANATLSFSRAALAAWQGNELRIALAPVLEADRQQNFISRAAESEALKEAAGEQSAQWIGSPTAIGTGADALPAWLLFPLQESGLPSDEAERSAFLSSLSVYVEHEDGGGELLAGKIKYDDDGQPVGVEAESPLESSDTFAIVKLPEQRHLPYMKGFSDGTFRPDAPLTRAEVAAMLDRFLRMEETAEAEPNRRFADIKPGYWAAEAVAAVSRAGLMTGDANGLFHPDAGVSRADMAAIVVRWKKLPTDGQTSSFTDTQGHRQEAGIAAAAEAGYLTGDGSGAFRPDRVLTRAEAVALFNRLEGRGPLTGVSKQTWSDVPPSHWAYDEIEEATVAHTVKRGDNGTEVYSD</sequence>
<dbReference type="InterPro" id="IPR042229">
    <property type="entry name" value="Listeria/Bacterioides_rpt_sf"/>
</dbReference>
<evidence type="ECO:0000256" key="1">
    <source>
        <dbReference type="ARBA" id="ARBA00004196"/>
    </source>
</evidence>
<dbReference type="RefSeq" id="WP_185132910.1">
    <property type="nucleotide sequence ID" value="NZ_JACJVO010000046.1"/>
</dbReference>
<evidence type="ECO:0000313" key="5">
    <source>
        <dbReference type="Proteomes" id="UP000564644"/>
    </source>
</evidence>
<evidence type="ECO:0000313" key="4">
    <source>
        <dbReference type="EMBL" id="MBB6735253.1"/>
    </source>
</evidence>
<comment type="subcellular location">
    <subcellularLocation>
        <location evidence="1">Cell envelope</location>
    </subcellularLocation>
</comment>
<organism evidence="4 5">
    <name type="scientific">Cohnella zeiphila</name>
    <dbReference type="NCBI Taxonomy" id="2761120"/>
    <lineage>
        <taxon>Bacteria</taxon>
        <taxon>Bacillati</taxon>
        <taxon>Bacillota</taxon>
        <taxon>Bacilli</taxon>
        <taxon>Bacillales</taxon>
        <taxon>Paenibacillaceae</taxon>
        <taxon>Cohnella</taxon>
    </lineage>
</organism>
<keyword evidence="5" id="KW-1185">Reference proteome</keyword>
<feature type="signal peptide" evidence="2">
    <location>
        <begin position="1"/>
        <end position="40"/>
    </location>
</feature>
<accession>A0A7X0SSD0</accession>
<evidence type="ECO:0000256" key="2">
    <source>
        <dbReference type="SAM" id="SignalP"/>
    </source>
</evidence>
<dbReference type="EMBL" id="JACJVO010000046">
    <property type="protein sequence ID" value="MBB6735253.1"/>
    <property type="molecule type" value="Genomic_DNA"/>
</dbReference>
<dbReference type="InterPro" id="IPR013378">
    <property type="entry name" value="InlB-like_B-rpt"/>
</dbReference>
<comment type="caution">
    <text evidence="4">The sequence shown here is derived from an EMBL/GenBank/DDBJ whole genome shotgun (WGS) entry which is preliminary data.</text>
</comment>
<dbReference type="Pfam" id="PF09479">
    <property type="entry name" value="Flg_new"/>
    <property type="match status" value="9"/>
</dbReference>